<dbReference type="AlphaFoldDB" id="A0A8X6JHD8"/>
<reference evidence="1" key="1">
    <citation type="submission" date="2020-07" db="EMBL/GenBank/DDBJ databases">
        <title>Multicomponent nature underlies the extraordinary mechanical properties of spider dragline silk.</title>
        <authorList>
            <person name="Kono N."/>
            <person name="Nakamura H."/>
            <person name="Mori M."/>
            <person name="Yoshida Y."/>
            <person name="Ohtoshi R."/>
            <person name="Malay A.D."/>
            <person name="Moran D.A.P."/>
            <person name="Tomita M."/>
            <person name="Numata K."/>
            <person name="Arakawa K."/>
        </authorList>
    </citation>
    <scope>NUCLEOTIDE SEQUENCE</scope>
</reference>
<dbReference type="EMBL" id="BMAO01008644">
    <property type="protein sequence ID" value="GFR25343.1"/>
    <property type="molecule type" value="Genomic_DNA"/>
</dbReference>
<proteinExistence type="predicted"/>
<evidence type="ECO:0000313" key="2">
    <source>
        <dbReference type="Proteomes" id="UP000887116"/>
    </source>
</evidence>
<dbReference type="Proteomes" id="UP000887116">
    <property type="component" value="Unassembled WGS sequence"/>
</dbReference>
<keyword evidence="1" id="KW-0808">Transferase</keyword>
<keyword evidence="1" id="KW-0695">RNA-directed DNA polymerase</keyword>
<sequence>MKASVFVSSLENSFTENQDPHDDPAIEKVERTVSRTIAWSTNIKYLGITLDHNLRYNTHLKNLKTNYWKKYFLLIKIIGKRSKLSLQNKIIIYKIDLRPSVLYGCQIWANMARDKILQIQCMQNMSIRRIPGIPRFIPISVIHEELKIEPVASRSYNRTFIQQERRIATPPSTVEIDSGTNPLPPTALL</sequence>
<dbReference type="GO" id="GO:0003964">
    <property type="term" value="F:RNA-directed DNA polymerase activity"/>
    <property type="evidence" value="ECO:0007669"/>
    <property type="project" value="UniProtKB-KW"/>
</dbReference>
<protein>
    <submittedName>
        <fullName evidence="1">Putative RNA-directed DNA polymerase from transposon X-element</fullName>
    </submittedName>
</protein>
<accession>A0A8X6JHD8</accession>
<organism evidence="1 2">
    <name type="scientific">Trichonephila clavata</name>
    <name type="common">Joro spider</name>
    <name type="synonym">Nephila clavata</name>
    <dbReference type="NCBI Taxonomy" id="2740835"/>
    <lineage>
        <taxon>Eukaryota</taxon>
        <taxon>Metazoa</taxon>
        <taxon>Ecdysozoa</taxon>
        <taxon>Arthropoda</taxon>
        <taxon>Chelicerata</taxon>
        <taxon>Arachnida</taxon>
        <taxon>Araneae</taxon>
        <taxon>Araneomorphae</taxon>
        <taxon>Entelegynae</taxon>
        <taxon>Araneoidea</taxon>
        <taxon>Nephilidae</taxon>
        <taxon>Trichonephila</taxon>
    </lineage>
</organism>
<comment type="caution">
    <text evidence="1">The sequence shown here is derived from an EMBL/GenBank/DDBJ whole genome shotgun (WGS) entry which is preliminary data.</text>
</comment>
<evidence type="ECO:0000313" key="1">
    <source>
        <dbReference type="EMBL" id="GFR25343.1"/>
    </source>
</evidence>
<gene>
    <name evidence="1" type="primary">X-elementORF2_761</name>
    <name evidence="1" type="ORF">TNCT_302611</name>
</gene>
<name>A0A8X6JHD8_TRICU</name>
<dbReference type="OrthoDB" id="7700357at2759"/>
<keyword evidence="2" id="KW-1185">Reference proteome</keyword>
<keyword evidence="1" id="KW-0548">Nucleotidyltransferase</keyword>